<dbReference type="Proteomes" id="UP000712281">
    <property type="component" value="Unassembled WGS sequence"/>
</dbReference>
<proteinExistence type="predicted"/>
<dbReference type="EMBL" id="QGKW02001940">
    <property type="protein sequence ID" value="KAF2558467.1"/>
    <property type="molecule type" value="Genomic_DNA"/>
</dbReference>
<evidence type="ECO:0000313" key="2">
    <source>
        <dbReference type="EMBL" id="KAF2558467.1"/>
    </source>
</evidence>
<feature type="region of interest" description="Disordered" evidence="1">
    <location>
        <begin position="181"/>
        <end position="255"/>
    </location>
</feature>
<feature type="compositionally biased region" description="Polar residues" evidence="1">
    <location>
        <begin position="1"/>
        <end position="17"/>
    </location>
</feature>
<feature type="compositionally biased region" description="Pro residues" evidence="1">
    <location>
        <begin position="214"/>
        <end position="241"/>
    </location>
</feature>
<sequence>MAQNKQSSFIPPKSLSTPLKIGLRRKPTAPTYTQMFHDGIGTSSSGPSSSEAVPDSQISQRVSWSPPPPAPHMSPPPPPPAAAPQPVPAGAVHPDLRVPPSAPYERYTVEDLLVQPGREGLDVLDPNRPLETYWVKTRKVVINKNTGLAMAQNKQSSFIPPKSLSTPLKIGLRRKPTAPTYTQMFHDGIGTSSSGPSSSEAVPDSQKSQRVSWSPPPPAPHMPPPHMPPPSPPPAAAPQPVPAGAVHPDLRVPPSAPYERYTVEDLLAQPGREGLDVLDPNRPPETYWANNRVGRSVSETIKGYYDGAYPNWSKTPDHVKRIWFKCFAREFIAKAKTRLCNTGSDWKDKWEIYGYEGNPTELTKDVGDDLNAFWKLPSSIRKANSCSASRRTKDKDGYLPMVHKTGQKPHAGICLEAVYVELTWAAL</sequence>
<name>A0A8S9HNG8_BRACR</name>
<dbReference type="AlphaFoldDB" id="A0A8S9HNG8"/>
<gene>
    <name evidence="2" type="ORF">F2Q68_00016949</name>
</gene>
<reference evidence="2" key="1">
    <citation type="submission" date="2019-12" db="EMBL/GenBank/DDBJ databases">
        <title>Genome sequencing and annotation of Brassica cretica.</title>
        <authorList>
            <person name="Studholme D.J."/>
            <person name="Sarris P.F."/>
        </authorList>
    </citation>
    <scope>NUCLEOTIDE SEQUENCE</scope>
    <source>
        <strain evidence="2">PFS-001/15</strain>
        <tissue evidence="2">Leaf</tissue>
    </source>
</reference>
<evidence type="ECO:0000313" key="3">
    <source>
        <dbReference type="Proteomes" id="UP000712281"/>
    </source>
</evidence>
<feature type="compositionally biased region" description="Pro residues" evidence="1">
    <location>
        <begin position="65"/>
        <end position="87"/>
    </location>
</feature>
<comment type="caution">
    <text evidence="2">The sequence shown here is derived from an EMBL/GenBank/DDBJ whole genome shotgun (WGS) entry which is preliminary data.</text>
</comment>
<feature type="region of interest" description="Disordered" evidence="1">
    <location>
        <begin position="1"/>
        <end position="103"/>
    </location>
</feature>
<accession>A0A8S9HNG8</accession>
<evidence type="ECO:0000256" key="1">
    <source>
        <dbReference type="SAM" id="MobiDB-lite"/>
    </source>
</evidence>
<protein>
    <submittedName>
        <fullName evidence="2">Uncharacterized protein</fullName>
    </submittedName>
</protein>
<organism evidence="2 3">
    <name type="scientific">Brassica cretica</name>
    <name type="common">Mustard</name>
    <dbReference type="NCBI Taxonomy" id="69181"/>
    <lineage>
        <taxon>Eukaryota</taxon>
        <taxon>Viridiplantae</taxon>
        <taxon>Streptophyta</taxon>
        <taxon>Embryophyta</taxon>
        <taxon>Tracheophyta</taxon>
        <taxon>Spermatophyta</taxon>
        <taxon>Magnoliopsida</taxon>
        <taxon>eudicotyledons</taxon>
        <taxon>Gunneridae</taxon>
        <taxon>Pentapetalae</taxon>
        <taxon>rosids</taxon>
        <taxon>malvids</taxon>
        <taxon>Brassicales</taxon>
        <taxon>Brassicaceae</taxon>
        <taxon>Brassiceae</taxon>
        <taxon>Brassica</taxon>
    </lineage>
</organism>